<dbReference type="Pfam" id="PF01784">
    <property type="entry name" value="DUF34_NIF3"/>
    <property type="match status" value="1"/>
</dbReference>
<name>A0ABN2KY96_9ACTN</name>
<keyword evidence="6" id="KW-1185">Reference proteome</keyword>
<evidence type="ECO:0000256" key="4">
    <source>
        <dbReference type="ARBA" id="ARBA00022723"/>
    </source>
</evidence>
<comment type="caution">
    <text evidence="5">The sequence shown here is derived from an EMBL/GenBank/DDBJ whole genome shotgun (WGS) entry which is preliminary data.</text>
</comment>
<dbReference type="PANTHER" id="PTHR13799:SF14">
    <property type="entry name" value="GTP CYCLOHYDROLASE 1 TYPE 2 HOMOLOG"/>
    <property type="match status" value="1"/>
</dbReference>
<reference evidence="5 6" key="1">
    <citation type="journal article" date="2019" name="Int. J. Syst. Evol. Microbiol.">
        <title>The Global Catalogue of Microorganisms (GCM) 10K type strain sequencing project: providing services to taxonomists for standard genome sequencing and annotation.</title>
        <authorList>
            <consortium name="The Broad Institute Genomics Platform"/>
            <consortium name="The Broad Institute Genome Sequencing Center for Infectious Disease"/>
            <person name="Wu L."/>
            <person name="Ma J."/>
        </authorList>
    </citation>
    <scope>NUCLEOTIDE SEQUENCE [LARGE SCALE GENOMIC DNA]</scope>
    <source>
        <strain evidence="5 6">JCM 13249</strain>
    </source>
</reference>
<evidence type="ECO:0000313" key="6">
    <source>
        <dbReference type="Proteomes" id="UP001500655"/>
    </source>
</evidence>
<comment type="similarity">
    <text evidence="1">Belongs to the GTP cyclohydrolase I type 2/NIF3 family.</text>
</comment>
<comment type="subunit">
    <text evidence="2">Homohexamer.</text>
</comment>
<accession>A0ABN2KY96</accession>
<organism evidence="5 6">
    <name type="scientific">Luedemannella helvata</name>
    <dbReference type="NCBI Taxonomy" id="349315"/>
    <lineage>
        <taxon>Bacteria</taxon>
        <taxon>Bacillati</taxon>
        <taxon>Actinomycetota</taxon>
        <taxon>Actinomycetes</taxon>
        <taxon>Micromonosporales</taxon>
        <taxon>Micromonosporaceae</taxon>
        <taxon>Luedemannella</taxon>
    </lineage>
</organism>
<evidence type="ECO:0000256" key="1">
    <source>
        <dbReference type="ARBA" id="ARBA00006964"/>
    </source>
</evidence>
<protein>
    <recommendedName>
        <fullName evidence="3">GTP cyclohydrolase 1 type 2 homolog</fullName>
    </recommendedName>
</protein>
<dbReference type="EMBL" id="BAAALS010000025">
    <property type="protein sequence ID" value="GAA1768352.1"/>
    <property type="molecule type" value="Genomic_DNA"/>
</dbReference>
<sequence length="276" mass="28414">MMVDAAGTTVADVVAALAGWYPPDWAEDWDRVGLVVGDPAAPVTTALLVVDCVPETVDEAVEVGADLIIAHHPLLLRGVHSVAATTYKGTIVHRLIRADIALLVAHTNADTANPGVSDALAARFRLTDLRPLVADGPNVPGVGTGRVGELPQPLTLAELADLAARRLPATPSGVRAAGDRDRLVSTLAVCGGAGDPFLAAAAASGADAYLTSDLRHHVASEHLAAGGPALLDAAHWAIERPWLDLLAGQLADALPIGTVISDIVTDPWTLHVPAPQ</sequence>
<evidence type="ECO:0000256" key="2">
    <source>
        <dbReference type="ARBA" id="ARBA00011643"/>
    </source>
</evidence>
<dbReference type="NCBIfam" id="TIGR00486">
    <property type="entry name" value="YbgI_SA1388"/>
    <property type="match status" value="1"/>
</dbReference>
<dbReference type="PANTHER" id="PTHR13799">
    <property type="entry name" value="NGG1 INTERACTING FACTOR 3"/>
    <property type="match status" value="1"/>
</dbReference>
<evidence type="ECO:0000313" key="5">
    <source>
        <dbReference type="EMBL" id="GAA1768352.1"/>
    </source>
</evidence>
<proteinExistence type="inferred from homology"/>
<gene>
    <name evidence="5" type="ORF">GCM10009681_44420</name>
</gene>
<dbReference type="Proteomes" id="UP001500655">
    <property type="component" value="Unassembled WGS sequence"/>
</dbReference>
<dbReference type="Gene3D" id="3.40.1390.30">
    <property type="entry name" value="NIF3 (NGG1p interacting factor 3)-like"/>
    <property type="match status" value="2"/>
</dbReference>
<dbReference type="RefSeq" id="WP_344085308.1">
    <property type="nucleotide sequence ID" value="NZ_BAAALS010000025.1"/>
</dbReference>
<dbReference type="InterPro" id="IPR002678">
    <property type="entry name" value="DUF34/NIF3"/>
</dbReference>
<evidence type="ECO:0000256" key="3">
    <source>
        <dbReference type="ARBA" id="ARBA00022112"/>
    </source>
</evidence>
<dbReference type="SUPFAM" id="SSF102705">
    <property type="entry name" value="NIF3 (NGG1p interacting factor 3)-like"/>
    <property type="match status" value="1"/>
</dbReference>
<keyword evidence="4" id="KW-0479">Metal-binding</keyword>
<dbReference type="InterPro" id="IPR036069">
    <property type="entry name" value="DUF34/NIF3_sf"/>
</dbReference>